<protein>
    <recommendedName>
        <fullName evidence="1">GH15-like domain-containing protein</fullName>
    </recommendedName>
</protein>
<evidence type="ECO:0000313" key="2">
    <source>
        <dbReference type="EMBL" id="OGM33782.1"/>
    </source>
</evidence>
<dbReference type="PANTHER" id="PTHR31616:SF13">
    <property type="entry name" value="GLUCAN 1,4-ALPHA-GLUCOSIDASE"/>
    <property type="match status" value="1"/>
</dbReference>
<gene>
    <name evidence="2" type="ORF">A3D01_02320</name>
</gene>
<evidence type="ECO:0000313" key="3">
    <source>
        <dbReference type="Proteomes" id="UP000177169"/>
    </source>
</evidence>
<dbReference type="Gene3D" id="1.50.10.10">
    <property type="match status" value="1"/>
</dbReference>
<sequence>MPRLFNLGNGTALIGFDKYGQIKDFYYHYPGLENHVGQSLVHRIGIFVEEKFTWIDDGSWEINYGHQKDTMASDIKMLNSSLGMELNFTDVLYNEANIFIREIKVKNLFDRIRQVRIFFNQQFNISQTSAGETAYYDTREKVVIHYKGRRVFLINSVCDGVFFDEYSVGILGSAGREGTFKDAEDGKLSLSPIEHGKVDSVISQQVEIEVDGEKTVYFWMTVGKSISRVKKLNDELLARGPEAIKKTTIDYWKAWVSHQNFSFYGLGPTIVDLFNQSLVNIRTHVAKNGAIIASGDSDILAFWPDTYAYVWPRDAAFCAIALEKAGDFNASRRFFEFCVDTITPEGYFLHKYSPDKSLGSSWHPWIRGGRKQFPIQEDETALVIWALWKHYELSRDLEFIEGVYNTLIKKAAEFMTTYRDEKTGLPKASYDLWEEKYAIYTFTAATVYGALSVATKFATLLGKGDSATKYETAAEDIKKAIMKYLYNEAEGTFYKSIITEEEKSKKDPVIDMSSVYGIFKFGVLPGDDIKLKKAIEKTVDRLEVKTQVGGMARYEGDVYRQKGGNVPGNPWIITTMWLAQYYISIAKSEGDMEPVRKLISWAVKYASPSGTLSEQIDPYTGEQVSASPLVWSHAEFVTTIIDYLEKLEKLGVCKACYPIT</sequence>
<dbReference type="InterPro" id="IPR011613">
    <property type="entry name" value="GH15-like"/>
</dbReference>
<dbReference type="SUPFAM" id="SSF48208">
    <property type="entry name" value="Six-hairpin glycosidases"/>
    <property type="match status" value="1"/>
</dbReference>
<comment type="caution">
    <text evidence="2">The sequence shown here is derived from an EMBL/GenBank/DDBJ whole genome shotgun (WGS) entry which is preliminary data.</text>
</comment>
<feature type="domain" description="GH15-like" evidence="1">
    <location>
        <begin position="286"/>
        <end position="640"/>
    </location>
</feature>
<dbReference type="GO" id="GO:0005975">
    <property type="term" value="P:carbohydrate metabolic process"/>
    <property type="evidence" value="ECO:0007669"/>
    <property type="project" value="InterPro"/>
</dbReference>
<dbReference type="PANTHER" id="PTHR31616">
    <property type="entry name" value="TREHALASE"/>
    <property type="match status" value="1"/>
</dbReference>
<dbReference type="AlphaFoldDB" id="A0A1F7Z2H5"/>
<accession>A0A1F7Z2H5</accession>
<reference evidence="2 3" key="1">
    <citation type="journal article" date="2016" name="Nat. Commun.">
        <title>Thousands of microbial genomes shed light on interconnected biogeochemical processes in an aquifer system.</title>
        <authorList>
            <person name="Anantharaman K."/>
            <person name="Brown C.T."/>
            <person name="Hug L.A."/>
            <person name="Sharon I."/>
            <person name="Castelle C.J."/>
            <person name="Probst A.J."/>
            <person name="Thomas B.C."/>
            <person name="Singh A."/>
            <person name="Wilkins M.J."/>
            <person name="Karaoz U."/>
            <person name="Brodie E.L."/>
            <person name="Williams K.H."/>
            <person name="Hubbard S.S."/>
            <person name="Banfield J.F."/>
        </authorList>
    </citation>
    <scope>NUCLEOTIDE SEQUENCE [LARGE SCALE GENOMIC DNA]</scope>
</reference>
<dbReference type="STRING" id="1802505.A3D01_02320"/>
<dbReference type="InterPro" id="IPR012341">
    <property type="entry name" value="6hp_glycosidase-like_sf"/>
</dbReference>
<evidence type="ECO:0000259" key="1">
    <source>
        <dbReference type="Pfam" id="PF00723"/>
    </source>
</evidence>
<organism evidence="2 3">
    <name type="scientific">Candidatus Woesebacteria bacterium RIFCSPHIGHO2_02_FULL_39_13</name>
    <dbReference type="NCBI Taxonomy" id="1802505"/>
    <lineage>
        <taxon>Bacteria</taxon>
        <taxon>Candidatus Woeseibacteriota</taxon>
    </lineage>
</organism>
<proteinExistence type="predicted"/>
<dbReference type="InterPro" id="IPR008928">
    <property type="entry name" value="6-hairpin_glycosidase_sf"/>
</dbReference>
<name>A0A1F7Z2H5_9BACT</name>
<dbReference type="EMBL" id="MGGR01000013">
    <property type="protein sequence ID" value="OGM33782.1"/>
    <property type="molecule type" value="Genomic_DNA"/>
</dbReference>
<dbReference type="Pfam" id="PF00723">
    <property type="entry name" value="Glyco_hydro_15"/>
    <property type="match status" value="1"/>
</dbReference>
<dbReference type="Proteomes" id="UP000177169">
    <property type="component" value="Unassembled WGS sequence"/>
</dbReference>
<dbReference type="GO" id="GO:0004553">
    <property type="term" value="F:hydrolase activity, hydrolyzing O-glycosyl compounds"/>
    <property type="evidence" value="ECO:0007669"/>
    <property type="project" value="UniProtKB-ARBA"/>
</dbReference>